<gene>
    <name evidence="1" type="ORF">O6H91_02G068200</name>
</gene>
<proteinExistence type="predicted"/>
<dbReference type="EMBL" id="CM055093">
    <property type="protein sequence ID" value="KAJ7565630.1"/>
    <property type="molecule type" value="Genomic_DNA"/>
</dbReference>
<sequence length="362" mass="40394">MFLQLKVASQMALNNKRKACTTEAVFILGSLMLLGSTVHTWKTAAMYPPPGNSLFMKAKTQNGRQKYQCSSKKWVASGANADLVMANNLSHHVGLFISRVLQTHAKSQGTWVLDNSVGDTIESGSKFSSVSGKEIASIPSKGFILQTLMQATSHQFDGTASLISYIQQLFPKGGIPPLQETCDEDLAEVEVPYEAEYWLWQQDWQPPSMPKSLLITSERVVEGLFGEGIVLYRFNGQAWEQIRVEASLYNLPGGILAGKYFWKKSKSIKSDEINWWQLWNPNSFQLQGRAQSAAVSVTRDGLPWCLFTVTHHFGNVSLLGEYTHVQILSTRGGVPLSHSAFKPTANMLWRAPFSAVFWFYTN</sequence>
<keyword evidence="2" id="KW-1185">Reference proteome</keyword>
<evidence type="ECO:0000313" key="1">
    <source>
        <dbReference type="EMBL" id="KAJ7565630.1"/>
    </source>
</evidence>
<dbReference type="Proteomes" id="UP001162992">
    <property type="component" value="Chromosome 2"/>
</dbReference>
<organism evidence="1 2">
    <name type="scientific">Diphasiastrum complanatum</name>
    <name type="common">Issler's clubmoss</name>
    <name type="synonym">Lycopodium complanatum</name>
    <dbReference type="NCBI Taxonomy" id="34168"/>
    <lineage>
        <taxon>Eukaryota</taxon>
        <taxon>Viridiplantae</taxon>
        <taxon>Streptophyta</taxon>
        <taxon>Embryophyta</taxon>
        <taxon>Tracheophyta</taxon>
        <taxon>Lycopodiopsida</taxon>
        <taxon>Lycopodiales</taxon>
        <taxon>Lycopodiaceae</taxon>
        <taxon>Lycopodioideae</taxon>
        <taxon>Diphasiastrum</taxon>
    </lineage>
</organism>
<name>A0ACC2EGW8_DIPCM</name>
<evidence type="ECO:0000313" key="2">
    <source>
        <dbReference type="Proteomes" id="UP001162992"/>
    </source>
</evidence>
<accession>A0ACC2EGW8</accession>
<protein>
    <submittedName>
        <fullName evidence="1">Uncharacterized protein</fullName>
    </submittedName>
</protein>
<comment type="caution">
    <text evidence="1">The sequence shown here is derived from an EMBL/GenBank/DDBJ whole genome shotgun (WGS) entry which is preliminary data.</text>
</comment>
<reference evidence="2" key="1">
    <citation type="journal article" date="2024" name="Proc. Natl. Acad. Sci. U.S.A.">
        <title>Extraordinary preservation of gene collinearity over three hundred million years revealed in homosporous lycophytes.</title>
        <authorList>
            <person name="Li C."/>
            <person name="Wickell D."/>
            <person name="Kuo L.Y."/>
            <person name="Chen X."/>
            <person name="Nie B."/>
            <person name="Liao X."/>
            <person name="Peng D."/>
            <person name="Ji J."/>
            <person name="Jenkins J."/>
            <person name="Williams M."/>
            <person name="Shu S."/>
            <person name="Plott C."/>
            <person name="Barry K."/>
            <person name="Rajasekar S."/>
            <person name="Grimwood J."/>
            <person name="Han X."/>
            <person name="Sun S."/>
            <person name="Hou Z."/>
            <person name="He W."/>
            <person name="Dai G."/>
            <person name="Sun C."/>
            <person name="Schmutz J."/>
            <person name="Leebens-Mack J.H."/>
            <person name="Li F.W."/>
            <person name="Wang L."/>
        </authorList>
    </citation>
    <scope>NUCLEOTIDE SEQUENCE [LARGE SCALE GENOMIC DNA]</scope>
    <source>
        <strain evidence="2">cv. PW_Plant_1</strain>
    </source>
</reference>